<name>A0AAD6S735_9AGAR</name>
<dbReference type="AlphaFoldDB" id="A0AAD6S735"/>
<evidence type="ECO:0000313" key="1">
    <source>
        <dbReference type="EMBL" id="KAJ7022414.1"/>
    </source>
</evidence>
<evidence type="ECO:0000313" key="2">
    <source>
        <dbReference type="Proteomes" id="UP001218188"/>
    </source>
</evidence>
<sequence>MPEGNEISFLRKYLLDFFPRLQKWLSKEALNRPLELVKIWTDVRGMEVADLEKREEFLLAYAKTLKSPMLKDGTHVAWVRRLHKAADAIPDTHGLMIHHVNLCFSIPLGFKADL</sequence>
<accession>A0AAD6S735</accession>
<reference evidence="1" key="1">
    <citation type="submission" date="2023-03" db="EMBL/GenBank/DDBJ databases">
        <title>Massive genome expansion in bonnet fungi (Mycena s.s.) driven by repeated elements and novel gene families across ecological guilds.</title>
        <authorList>
            <consortium name="Lawrence Berkeley National Laboratory"/>
            <person name="Harder C.B."/>
            <person name="Miyauchi S."/>
            <person name="Viragh M."/>
            <person name="Kuo A."/>
            <person name="Thoen E."/>
            <person name="Andreopoulos B."/>
            <person name="Lu D."/>
            <person name="Skrede I."/>
            <person name="Drula E."/>
            <person name="Henrissat B."/>
            <person name="Morin E."/>
            <person name="Kohler A."/>
            <person name="Barry K."/>
            <person name="LaButti K."/>
            <person name="Morin E."/>
            <person name="Salamov A."/>
            <person name="Lipzen A."/>
            <person name="Mereny Z."/>
            <person name="Hegedus B."/>
            <person name="Baldrian P."/>
            <person name="Stursova M."/>
            <person name="Weitz H."/>
            <person name="Taylor A."/>
            <person name="Grigoriev I.V."/>
            <person name="Nagy L.G."/>
            <person name="Martin F."/>
            <person name="Kauserud H."/>
        </authorList>
    </citation>
    <scope>NUCLEOTIDE SEQUENCE</scope>
    <source>
        <strain evidence="1">CBHHK200</strain>
    </source>
</reference>
<dbReference type="EMBL" id="JARJCM010000210">
    <property type="protein sequence ID" value="KAJ7022414.1"/>
    <property type="molecule type" value="Genomic_DNA"/>
</dbReference>
<comment type="caution">
    <text evidence="1">The sequence shown here is derived from an EMBL/GenBank/DDBJ whole genome shotgun (WGS) entry which is preliminary data.</text>
</comment>
<protein>
    <submittedName>
        <fullName evidence="1">Uncharacterized protein</fullName>
    </submittedName>
</protein>
<organism evidence="1 2">
    <name type="scientific">Mycena alexandri</name>
    <dbReference type="NCBI Taxonomy" id="1745969"/>
    <lineage>
        <taxon>Eukaryota</taxon>
        <taxon>Fungi</taxon>
        <taxon>Dikarya</taxon>
        <taxon>Basidiomycota</taxon>
        <taxon>Agaricomycotina</taxon>
        <taxon>Agaricomycetes</taxon>
        <taxon>Agaricomycetidae</taxon>
        <taxon>Agaricales</taxon>
        <taxon>Marasmiineae</taxon>
        <taxon>Mycenaceae</taxon>
        <taxon>Mycena</taxon>
    </lineage>
</organism>
<dbReference type="Proteomes" id="UP001218188">
    <property type="component" value="Unassembled WGS sequence"/>
</dbReference>
<keyword evidence="2" id="KW-1185">Reference proteome</keyword>
<gene>
    <name evidence="1" type="ORF">C8F04DRAFT_1272654</name>
</gene>
<proteinExistence type="predicted"/>